<feature type="domain" description="Thiolase N-terminal" evidence="6">
    <location>
        <begin position="4"/>
        <end position="260"/>
    </location>
</feature>
<feature type="active site" description="Proton acceptor" evidence="4">
    <location>
        <position position="348"/>
    </location>
</feature>
<dbReference type="RefSeq" id="WP_182338571.1">
    <property type="nucleotide sequence ID" value="NZ_JACGXS010000002.1"/>
</dbReference>
<reference evidence="8 9" key="1">
    <citation type="submission" date="2020-08" db="EMBL/GenBank/DDBJ databases">
        <title>Stenotrophomonas tumulicola JCM 30961.</title>
        <authorList>
            <person name="Deng Y."/>
        </authorList>
    </citation>
    <scope>NUCLEOTIDE SEQUENCE [LARGE SCALE GENOMIC DNA]</scope>
    <source>
        <strain evidence="8 9">JCM 30961</strain>
    </source>
</reference>
<dbReference type="PANTHER" id="PTHR18919">
    <property type="entry name" value="ACETYL-COA C-ACYLTRANSFERASE"/>
    <property type="match status" value="1"/>
</dbReference>
<dbReference type="InterPro" id="IPR020610">
    <property type="entry name" value="Thiolase_AS"/>
</dbReference>
<evidence type="ECO:0000256" key="5">
    <source>
        <dbReference type="RuleBase" id="RU003557"/>
    </source>
</evidence>
<evidence type="ECO:0000256" key="1">
    <source>
        <dbReference type="ARBA" id="ARBA00010982"/>
    </source>
</evidence>
<name>A0A7W3IH30_9GAMM</name>
<dbReference type="SUPFAM" id="SSF53901">
    <property type="entry name" value="Thiolase-like"/>
    <property type="match status" value="2"/>
</dbReference>
<dbReference type="NCBIfam" id="TIGR01930">
    <property type="entry name" value="AcCoA-C-Actrans"/>
    <property type="match status" value="1"/>
</dbReference>
<dbReference type="Proteomes" id="UP000547058">
    <property type="component" value="Unassembled WGS sequence"/>
</dbReference>
<dbReference type="Pfam" id="PF00108">
    <property type="entry name" value="Thiolase_N"/>
    <property type="match status" value="1"/>
</dbReference>
<dbReference type="Pfam" id="PF02803">
    <property type="entry name" value="Thiolase_C"/>
    <property type="match status" value="1"/>
</dbReference>
<comment type="similarity">
    <text evidence="1 5">Belongs to the thiolase-like superfamily. Thiolase family.</text>
</comment>
<keyword evidence="2 5" id="KW-0808">Transferase</keyword>
<gene>
    <name evidence="8" type="primary">bktB</name>
    <name evidence="8" type="ORF">H4O11_06420</name>
</gene>
<dbReference type="AlphaFoldDB" id="A0A7W3IH30"/>
<sequence>MTDVYIVSGVRTAIGTFGGALKDTPPSDLGVATAREAIARAGIPVEDIGHAVYGQVIPSQPRDAYLARVIGIESGLPIETPALTVNRLCGSGLQAIVSAAQSLLLGDCVAALAGGAESMSRAPFQVPGHRWGRKLGDSSLLDVLSGALSDPFNQVLMGVTAENIAERHAIDRACQDRLAIESHRRAAAAMAEGRFDTQIVPVKVGRPGKEIEFRADEHVRPLVSPDDLAALRPAFKSGGTVTAGNASGINDGAASVVLATGEAVTRHGLRPLARLVSYAHAGVDPLYMGLGPIPATRAALARAGLSINDLDVIESNEAFAAQACAVSTGLGLDPAKVNPNGSGIALGHPVGATGAIITVKLIHELQRTGGRYGLATMCIGGGQGIAAIFERT</sequence>
<evidence type="ECO:0000313" key="9">
    <source>
        <dbReference type="Proteomes" id="UP000547058"/>
    </source>
</evidence>
<evidence type="ECO:0000256" key="4">
    <source>
        <dbReference type="PIRSR" id="PIRSR000429-1"/>
    </source>
</evidence>
<dbReference type="CDD" id="cd00751">
    <property type="entry name" value="thiolase"/>
    <property type="match status" value="1"/>
</dbReference>
<dbReference type="PANTHER" id="PTHR18919:SF107">
    <property type="entry name" value="ACETYL-COA ACETYLTRANSFERASE, CYTOSOLIC"/>
    <property type="match status" value="1"/>
</dbReference>
<evidence type="ECO:0000259" key="6">
    <source>
        <dbReference type="Pfam" id="PF00108"/>
    </source>
</evidence>
<dbReference type="InterPro" id="IPR002155">
    <property type="entry name" value="Thiolase"/>
</dbReference>
<accession>A0A7W3IH30</accession>
<dbReference type="InterPro" id="IPR016039">
    <property type="entry name" value="Thiolase-like"/>
</dbReference>
<protein>
    <submittedName>
        <fullName evidence="8">Beta-ketothiolase BktB</fullName>
    </submittedName>
</protein>
<feature type="active site" description="Proton acceptor" evidence="4">
    <location>
        <position position="378"/>
    </location>
</feature>
<dbReference type="GO" id="GO:0006635">
    <property type="term" value="P:fatty acid beta-oxidation"/>
    <property type="evidence" value="ECO:0007669"/>
    <property type="project" value="TreeGrafter"/>
</dbReference>
<dbReference type="PIRSF" id="PIRSF000429">
    <property type="entry name" value="Ac-CoA_Ac_transf"/>
    <property type="match status" value="1"/>
</dbReference>
<feature type="active site" description="Acyl-thioester intermediate" evidence="4">
    <location>
        <position position="89"/>
    </location>
</feature>
<dbReference type="EMBL" id="JACGXS010000002">
    <property type="protein sequence ID" value="MBA8681442.1"/>
    <property type="molecule type" value="Genomic_DNA"/>
</dbReference>
<proteinExistence type="inferred from homology"/>
<keyword evidence="9" id="KW-1185">Reference proteome</keyword>
<evidence type="ECO:0000259" key="7">
    <source>
        <dbReference type="Pfam" id="PF02803"/>
    </source>
</evidence>
<dbReference type="InterPro" id="IPR020615">
    <property type="entry name" value="Thiolase_acyl_enz_int_AS"/>
</dbReference>
<evidence type="ECO:0000256" key="3">
    <source>
        <dbReference type="ARBA" id="ARBA00023315"/>
    </source>
</evidence>
<organism evidence="8 9">
    <name type="scientific">Stenotrophomonas tumulicola</name>
    <dbReference type="NCBI Taxonomy" id="1685415"/>
    <lineage>
        <taxon>Bacteria</taxon>
        <taxon>Pseudomonadati</taxon>
        <taxon>Pseudomonadota</taxon>
        <taxon>Gammaproteobacteria</taxon>
        <taxon>Lysobacterales</taxon>
        <taxon>Lysobacteraceae</taxon>
        <taxon>Stenotrophomonas</taxon>
    </lineage>
</organism>
<comment type="caution">
    <text evidence="8">The sequence shown here is derived from an EMBL/GenBank/DDBJ whole genome shotgun (WGS) entry which is preliminary data.</text>
</comment>
<dbReference type="Gene3D" id="3.40.47.10">
    <property type="match status" value="1"/>
</dbReference>
<dbReference type="InterPro" id="IPR020616">
    <property type="entry name" value="Thiolase_N"/>
</dbReference>
<dbReference type="PROSITE" id="PS00099">
    <property type="entry name" value="THIOLASE_3"/>
    <property type="match status" value="1"/>
</dbReference>
<evidence type="ECO:0000256" key="2">
    <source>
        <dbReference type="ARBA" id="ARBA00022679"/>
    </source>
</evidence>
<feature type="domain" description="Thiolase C-terminal" evidence="7">
    <location>
        <begin position="270"/>
        <end position="391"/>
    </location>
</feature>
<dbReference type="PROSITE" id="PS00098">
    <property type="entry name" value="THIOLASE_1"/>
    <property type="match status" value="1"/>
</dbReference>
<dbReference type="NCBIfam" id="NF006552">
    <property type="entry name" value="PRK09051.1"/>
    <property type="match status" value="1"/>
</dbReference>
<keyword evidence="3 5" id="KW-0012">Acyltransferase</keyword>
<dbReference type="InterPro" id="IPR020617">
    <property type="entry name" value="Thiolase_C"/>
</dbReference>
<dbReference type="FunFam" id="3.40.47.10:FF:000010">
    <property type="entry name" value="Acetyl-CoA acetyltransferase (Thiolase)"/>
    <property type="match status" value="1"/>
</dbReference>
<evidence type="ECO:0000313" key="8">
    <source>
        <dbReference type="EMBL" id="MBA8681442.1"/>
    </source>
</evidence>
<dbReference type="GO" id="GO:0003985">
    <property type="term" value="F:acetyl-CoA C-acetyltransferase activity"/>
    <property type="evidence" value="ECO:0007669"/>
    <property type="project" value="TreeGrafter"/>
</dbReference>